<dbReference type="EMBL" id="FOFA01000007">
    <property type="protein sequence ID" value="SEQ96125.1"/>
    <property type="molecule type" value="Genomic_DNA"/>
</dbReference>
<accession>A0A1H9KB82</accession>
<dbReference type="InterPro" id="IPR008258">
    <property type="entry name" value="Transglycosylase_SLT_dom_1"/>
</dbReference>
<protein>
    <submittedName>
        <fullName evidence="3">Transglycosylase SLT domain-containing protein</fullName>
    </submittedName>
</protein>
<sequence>MSGSRGNLGGVRSVVRHGLVGVVAAVCVGAGAAAFVTPSPTSTVADPPAASVAPGEFVPVAYAPADPVADAERAATAARDDRDAERARVAAVAAGSAYQRALSLSAQGEAIDRQSTQKKAEIKAQVQAAKERAEAAEAEAAAAEERARQAAIANQGYTPGTTDVREIARQILANKFSYGEDQFSCFDWIIKRESGWNVHATNPSSGAYGLPQSLPGSKMASVAADWRDNPATQIIWGVSYMKSRYGSPCDAKSHWESAGNY</sequence>
<dbReference type="InterPro" id="IPR023346">
    <property type="entry name" value="Lysozyme-like_dom_sf"/>
</dbReference>
<name>A0A1H9KB82_9ACTN</name>
<evidence type="ECO:0000256" key="1">
    <source>
        <dbReference type="SAM" id="Coils"/>
    </source>
</evidence>
<gene>
    <name evidence="3" type="ORF">SAMN05421756_107128</name>
</gene>
<evidence type="ECO:0000259" key="2">
    <source>
        <dbReference type="Pfam" id="PF01464"/>
    </source>
</evidence>
<dbReference type="Gene3D" id="1.10.530.10">
    <property type="match status" value="1"/>
</dbReference>
<dbReference type="Pfam" id="PF01464">
    <property type="entry name" value="SLT"/>
    <property type="match status" value="1"/>
</dbReference>
<keyword evidence="1" id="KW-0175">Coiled coil</keyword>
<dbReference type="STRING" id="1036181.SAMN05421756_107128"/>
<feature type="domain" description="Transglycosylase SLT" evidence="2">
    <location>
        <begin position="188"/>
        <end position="249"/>
    </location>
</feature>
<feature type="coiled-coil region" evidence="1">
    <location>
        <begin position="119"/>
        <end position="153"/>
    </location>
</feature>
<evidence type="ECO:0000313" key="3">
    <source>
        <dbReference type="EMBL" id="SEQ96125.1"/>
    </source>
</evidence>
<reference evidence="4" key="1">
    <citation type="submission" date="2016-10" db="EMBL/GenBank/DDBJ databases">
        <authorList>
            <person name="Varghese N."/>
            <person name="Submissions S."/>
        </authorList>
    </citation>
    <scope>NUCLEOTIDE SEQUENCE [LARGE SCALE GENOMIC DNA]</scope>
    <source>
        <strain evidence="4">CGMCC 4.6856</strain>
    </source>
</reference>
<keyword evidence="4" id="KW-1185">Reference proteome</keyword>
<evidence type="ECO:0000313" key="4">
    <source>
        <dbReference type="Proteomes" id="UP000198504"/>
    </source>
</evidence>
<proteinExistence type="predicted"/>
<dbReference type="AlphaFoldDB" id="A0A1H9KB82"/>
<dbReference type="Proteomes" id="UP000198504">
    <property type="component" value="Unassembled WGS sequence"/>
</dbReference>
<organism evidence="3 4">
    <name type="scientific">Microlunatus flavus</name>
    <dbReference type="NCBI Taxonomy" id="1036181"/>
    <lineage>
        <taxon>Bacteria</taxon>
        <taxon>Bacillati</taxon>
        <taxon>Actinomycetota</taxon>
        <taxon>Actinomycetes</taxon>
        <taxon>Propionibacteriales</taxon>
        <taxon>Propionibacteriaceae</taxon>
        <taxon>Microlunatus</taxon>
    </lineage>
</organism>
<dbReference type="SUPFAM" id="SSF53955">
    <property type="entry name" value="Lysozyme-like"/>
    <property type="match status" value="1"/>
</dbReference>